<keyword evidence="2" id="KW-1185">Reference proteome</keyword>
<comment type="caution">
    <text evidence="1">The sequence shown here is derived from an EMBL/GenBank/DDBJ whole genome shotgun (WGS) entry which is preliminary data.</text>
</comment>
<dbReference type="RefSeq" id="WP_379838939.1">
    <property type="nucleotide sequence ID" value="NZ_JBHRYQ010000001.1"/>
</dbReference>
<name>A0ABV7Z188_9BACT</name>
<accession>A0ABV7Z188</accession>
<organism evidence="1 2">
    <name type="scientific">Lacihabitans lacunae</name>
    <dbReference type="NCBI Taxonomy" id="1028214"/>
    <lineage>
        <taxon>Bacteria</taxon>
        <taxon>Pseudomonadati</taxon>
        <taxon>Bacteroidota</taxon>
        <taxon>Cytophagia</taxon>
        <taxon>Cytophagales</taxon>
        <taxon>Leadbetterellaceae</taxon>
        <taxon>Lacihabitans</taxon>
    </lineage>
</organism>
<reference evidence="2" key="1">
    <citation type="journal article" date="2019" name="Int. J. Syst. Evol. Microbiol.">
        <title>The Global Catalogue of Microorganisms (GCM) 10K type strain sequencing project: providing services to taxonomists for standard genome sequencing and annotation.</title>
        <authorList>
            <consortium name="The Broad Institute Genomics Platform"/>
            <consortium name="The Broad Institute Genome Sequencing Center for Infectious Disease"/>
            <person name="Wu L."/>
            <person name="Ma J."/>
        </authorList>
    </citation>
    <scope>NUCLEOTIDE SEQUENCE [LARGE SCALE GENOMIC DNA]</scope>
    <source>
        <strain evidence="2">CECT 7956</strain>
    </source>
</reference>
<protein>
    <recommendedName>
        <fullName evidence="3">DUF4402 domain-containing protein</fullName>
    </recommendedName>
</protein>
<evidence type="ECO:0008006" key="3">
    <source>
        <dbReference type="Google" id="ProtNLM"/>
    </source>
</evidence>
<evidence type="ECO:0000313" key="1">
    <source>
        <dbReference type="EMBL" id="MFC3812077.1"/>
    </source>
</evidence>
<sequence>MKIIFFTYVLIFATKFGYSQTVANNNVGLSLTLPEIALLDIEPNNSVVSISLPTPSEAGLLNKKAENPNAKWLNYTSAVKSGKYRNVTVQIEYGNVPAGTRLSMMASSGVGGRGVLGFSNGQITLSSTPQKIINLIGGAYTGNGANVGHALSYYLEVIQVGILDYETSGTLGLVFTLIDN</sequence>
<gene>
    <name evidence="1" type="ORF">ACFOOI_15560</name>
</gene>
<proteinExistence type="predicted"/>
<evidence type="ECO:0000313" key="2">
    <source>
        <dbReference type="Proteomes" id="UP001595616"/>
    </source>
</evidence>
<dbReference type="EMBL" id="JBHRYQ010000001">
    <property type="protein sequence ID" value="MFC3812077.1"/>
    <property type="molecule type" value="Genomic_DNA"/>
</dbReference>
<dbReference type="Proteomes" id="UP001595616">
    <property type="component" value="Unassembled WGS sequence"/>
</dbReference>